<evidence type="ECO:0000256" key="7">
    <source>
        <dbReference type="SAM" id="MobiDB-lite"/>
    </source>
</evidence>
<gene>
    <name evidence="11" type="primary">SLC12A7</name>
    <name evidence="11" type="ORF">SNEC2469_LOCUS13185</name>
</gene>
<feature type="region of interest" description="Disordered" evidence="7">
    <location>
        <begin position="1153"/>
        <end position="1172"/>
    </location>
</feature>
<feature type="transmembrane region" description="Helical" evidence="8">
    <location>
        <begin position="518"/>
        <end position="536"/>
    </location>
</feature>
<keyword evidence="12" id="KW-1185">Reference proteome</keyword>
<keyword evidence="4 8" id="KW-0812">Transmembrane</keyword>
<evidence type="ECO:0000256" key="1">
    <source>
        <dbReference type="ARBA" id="ARBA00004141"/>
    </source>
</evidence>
<feature type="transmembrane region" description="Helical" evidence="8">
    <location>
        <begin position="556"/>
        <end position="578"/>
    </location>
</feature>
<organism evidence="11 12">
    <name type="scientific">Symbiodinium necroappetens</name>
    <dbReference type="NCBI Taxonomy" id="1628268"/>
    <lineage>
        <taxon>Eukaryota</taxon>
        <taxon>Sar</taxon>
        <taxon>Alveolata</taxon>
        <taxon>Dinophyceae</taxon>
        <taxon>Suessiales</taxon>
        <taxon>Symbiodiniaceae</taxon>
        <taxon>Symbiodinium</taxon>
    </lineage>
</organism>
<comment type="caution">
    <text evidence="11">The sequence shown here is derived from an EMBL/GenBank/DDBJ whole genome shotgun (WGS) entry which is preliminary data.</text>
</comment>
<feature type="region of interest" description="Disordered" evidence="7">
    <location>
        <begin position="1376"/>
        <end position="1423"/>
    </location>
</feature>
<dbReference type="EMBL" id="CAJNJA010021030">
    <property type="protein sequence ID" value="CAE7468831.1"/>
    <property type="molecule type" value="Genomic_DNA"/>
</dbReference>
<evidence type="ECO:0000259" key="10">
    <source>
        <dbReference type="Pfam" id="PF03522"/>
    </source>
</evidence>
<evidence type="ECO:0000259" key="9">
    <source>
        <dbReference type="Pfam" id="PF00324"/>
    </source>
</evidence>
<dbReference type="Proteomes" id="UP000601435">
    <property type="component" value="Unassembled WGS sequence"/>
</dbReference>
<sequence>MAVRFRPSAIGDQQVLTMEGDLADAVTEAIEPVQHLEKEWEPAKLCKRLRDYFKKAAKSLEFKDRSWMGLVNDFADSAFSSIFQAIGDRRWLDRVDFVFVLDAGIKEFFPRHVLEDVPQKDLERLVLAAHDRAFEEQRYLPKLWDFLDSMGLSGKTRKKAYDSIDEGRKVALKYMRDPSAPDEVKAFVSRWVDSTVKHLHRFTQGEPESVLDESQAAHVFERLLKLAPAAMQSISATSEGTRIRHSQSSGEQLVLEGVDQDKHLWHGREAAAATVHNYAADMQGAVRGTLGVVQGVIFPCMGNILGVILFLRGPWIVGKGGILEAFGVGLVCCTCTFLTTLSLSAIATNGKIAGGGAYYLISRSLGPALGAGVGLCFYMANSIGAAMYFMGCVEAWEIAQPEYQIGEIGDLNNVRLTGYLILVFAVVIIFGGIKYVSRLGTVFLMVVLFVILCMYVGCLMGPNETRPATFAVDLVTADGSTVQKTLSWTGPSGTSFSDNWASAWDAPQGAFPKDTTQYSFVNMMGLYFPSVTGIMAGANRSADLMDPTSAIPKGTLFAQLSTSFIYLSFIFVFGSVAPRETLLNDKFFAATSAFPFKEIVIYGVMASSLGAGLNSLVSGTKLLSAIAGDGTLPILRFFRAAPGKEPRLALLASGALCALSITIGELNAIAPLLTMFFLMCYTCVNMSCTILHFVSDPNWRPTFRYHHWSISLVAAALCVWMMFAMAAVIAMAAIIFCGLILAYAAYNSANTRWGDGFQGMKFQLAKNILISMDAKLHTKNWRPQLLVVTEPKMRPLSSLEGSALLFPDLGILKIASQLKNGRGFIVLGGICCPKGPEKLLSQGGLFLSEKMSDQVAESHFEVKELLRKYMIDGFGKIVYSEDFTTALTGLVQSSGLGAFEPNCVLASWPKDALEPGRAGVNTRSKLVNMVQISAIFQKVMILTKGEEWPEFDARITGTIDIWWIVGDGGVLLLLPCLLKKHRVWSGCRIRLFVLADRAGDDVDLMQRELDMYVRDFRLNVEVHIKVVDEVVESGMSPRVAADAQRFFVDQPPDDVVPSEYEELEAGMRNRREHPKAEQFDQPTRVTSGQSLTDTLKTWRGRQFQRERSFDSRVSGGSGGENSKSINSHTWSAMHGRKQFPERLKEWNTPQDNLAMNSMTDPGPGPQAVGKATARPSVDQLNFTDDRQTPHSNALVSDISGSNFQRQVSSDGKRTLFLHDARQLAATSPCSPDELSVVSTLNKVILEESQEADLVCTNLPDMPPSDSALGYCQLVEAMTANMKRVILVRGAANAIVGWCLRDWRSRTPLSMSLSACIFGPSVWLIRQAGFVTCGQLQEGCMPIPLLAEHGLPPEDWAFVPFAVRTSFAAYAQRRPREAPREILASQAAPGTRSKAYSDPPEAAGLKADPSANELRSPEPQGAPA</sequence>
<keyword evidence="3" id="KW-0813">Transport</keyword>
<feature type="transmembrane region" description="Helical" evidence="8">
    <location>
        <begin position="442"/>
        <end position="460"/>
    </location>
</feature>
<dbReference type="InterPro" id="IPR004841">
    <property type="entry name" value="AA-permease/SLC12A_dom"/>
</dbReference>
<evidence type="ECO:0000256" key="2">
    <source>
        <dbReference type="ARBA" id="ARBA00010593"/>
    </source>
</evidence>
<feature type="transmembrane region" description="Helical" evidence="8">
    <location>
        <begin position="715"/>
        <end position="746"/>
    </location>
</feature>
<accession>A0A812SBW4</accession>
<feature type="region of interest" description="Disordered" evidence="7">
    <location>
        <begin position="1071"/>
        <end position="1130"/>
    </location>
</feature>
<evidence type="ECO:0000256" key="4">
    <source>
        <dbReference type="ARBA" id="ARBA00022692"/>
    </source>
</evidence>
<feature type="transmembrane region" description="Helical" evidence="8">
    <location>
        <begin position="292"/>
        <end position="311"/>
    </location>
</feature>
<dbReference type="Pfam" id="PF03522">
    <property type="entry name" value="SLC12"/>
    <property type="match status" value="1"/>
</dbReference>
<protein>
    <submittedName>
        <fullName evidence="11">SLC12A7 protein</fullName>
    </submittedName>
</protein>
<dbReference type="PANTHER" id="PTHR11827:SF72">
    <property type="entry name" value="GH08340P"/>
    <property type="match status" value="1"/>
</dbReference>
<reference evidence="11" key="1">
    <citation type="submission" date="2021-02" db="EMBL/GenBank/DDBJ databases">
        <authorList>
            <person name="Dougan E. K."/>
            <person name="Rhodes N."/>
            <person name="Thang M."/>
            <person name="Chan C."/>
        </authorList>
    </citation>
    <scope>NUCLEOTIDE SEQUENCE</scope>
</reference>
<feature type="transmembrane region" description="Helical" evidence="8">
    <location>
        <begin position="358"/>
        <end position="380"/>
    </location>
</feature>
<feature type="compositionally biased region" description="Polar residues" evidence="7">
    <location>
        <begin position="1080"/>
        <end position="1095"/>
    </location>
</feature>
<dbReference type="PANTHER" id="PTHR11827">
    <property type="entry name" value="SOLUTE CARRIER FAMILY 12, CATION COTRANSPORTERS"/>
    <property type="match status" value="1"/>
</dbReference>
<keyword evidence="5 8" id="KW-1133">Transmembrane helix</keyword>
<evidence type="ECO:0000313" key="12">
    <source>
        <dbReference type="Proteomes" id="UP000601435"/>
    </source>
</evidence>
<evidence type="ECO:0000313" key="11">
    <source>
        <dbReference type="EMBL" id="CAE7468831.1"/>
    </source>
</evidence>
<proteinExistence type="inferred from homology"/>
<evidence type="ECO:0000256" key="6">
    <source>
        <dbReference type="ARBA" id="ARBA00023136"/>
    </source>
</evidence>
<dbReference type="FunFam" id="1.20.1740.10:FF:000013">
    <property type="entry name" value="Solute carrier family 12 member"/>
    <property type="match status" value="1"/>
</dbReference>
<feature type="domain" description="SLC12A transporter C-terminal" evidence="10">
    <location>
        <begin position="951"/>
        <end position="1032"/>
    </location>
</feature>
<feature type="transmembrane region" description="Helical" evidence="8">
    <location>
        <begin position="323"/>
        <end position="346"/>
    </location>
</feature>
<feature type="compositionally biased region" description="Polar residues" evidence="7">
    <location>
        <begin position="1120"/>
        <end position="1130"/>
    </location>
</feature>
<feature type="transmembrane region" description="Helical" evidence="8">
    <location>
        <begin position="650"/>
        <end position="670"/>
    </location>
</feature>
<comment type="subcellular location">
    <subcellularLocation>
        <location evidence="1">Membrane</location>
        <topology evidence="1">Multi-pass membrane protein</topology>
    </subcellularLocation>
</comment>
<dbReference type="InterPro" id="IPR004842">
    <property type="entry name" value="SLC12A_fam"/>
</dbReference>
<dbReference type="OrthoDB" id="415740at2759"/>
<feature type="domain" description="Amino acid permease/ SLC12A" evidence="9">
    <location>
        <begin position="295"/>
        <end position="786"/>
    </location>
</feature>
<comment type="similarity">
    <text evidence="2">Belongs to the SLC12A transporter family.</text>
</comment>
<dbReference type="GO" id="GO:0016020">
    <property type="term" value="C:membrane"/>
    <property type="evidence" value="ECO:0007669"/>
    <property type="project" value="UniProtKB-SubCell"/>
</dbReference>
<evidence type="ECO:0000256" key="8">
    <source>
        <dbReference type="SAM" id="Phobius"/>
    </source>
</evidence>
<evidence type="ECO:0000256" key="3">
    <source>
        <dbReference type="ARBA" id="ARBA00022448"/>
    </source>
</evidence>
<dbReference type="Gene3D" id="1.20.1740.10">
    <property type="entry name" value="Amino acid/polyamine transporter I"/>
    <property type="match status" value="1"/>
</dbReference>
<feature type="transmembrane region" description="Helical" evidence="8">
    <location>
        <begin position="676"/>
        <end position="694"/>
    </location>
</feature>
<evidence type="ECO:0000256" key="5">
    <source>
        <dbReference type="ARBA" id="ARBA00022989"/>
    </source>
</evidence>
<dbReference type="InterPro" id="IPR018491">
    <property type="entry name" value="SLC12_C"/>
</dbReference>
<keyword evidence="6 8" id="KW-0472">Membrane</keyword>
<dbReference type="GO" id="GO:0015377">
    <property type="term" value="F:chloride:monoatomic cation symporter activity"/>
    <property type="evidence" value="ECO:0007669"/>
    <property type="project" value="InterPro"/>
</dbReference>
<name>A0A812SBW4_9DINO</name>
<dbReference type="Pfam" id="PF00324">
    <property type="entry name" value="AA_permease"/>
    <property type="match status" value="1"/>
</dbReference>
<feature type="transmembrane region" description="Helical" evidence="8">
    <location>
        <begin position="416"/>
        <end position="436"/>
    </location>
</feature>